<dbReference type="GO" id="GO:0005436">
    <property type="term" value="F:sodium:phosphate symporter activity"/>
    <property type="evidence" value="ECO:0007669"/>
    <property type="project" value="InterPro"/>
</dbReference>
<dbReference type="NCBIfam" id="NF037997">
    <property type="entry name" value="Na_Pi_symport"/>
    <property type="match status" value="1"/>
</dbReference>
<accession>A0A1X6Z5J3</accession>
<feature type="transmembrane region" description="Helical" evidence="6">
    <location>
        <begin position="249"/>
        <end position="270"/>
    </location>
</feature>
<comment type="subcellular location">
    <subcellularLocation>
        <location evidence="1">Cell membrane</location>
        <topology evidence="1">Multi-pass membrane protein</topology>
    </subcellularLocation>
</comment>
<evidence type="ECO:0000256" key="5">
    <source>
        <dbReference type="ARBA" id="ARBA00023136"/>
    </source>
</evidence>
<dbReference type="InterPro" id="IPR003841">
    <property type="entry name" value="Na/Pi_transpt"/>
</dbReference>
<evidence type="ECO:0000256" key="3">
    <source>
        <dbReference type="ARBA" id="ARBA00022692"/>
    </source>
</evidence>
<feature type="transmembrane region" description="Helical" evidence="6">
    <location>
        <begin position="282"/>
        <end position="301"/>
    </location>
</feature>
<dbReference type="RefSeq" id="WP_085817762.1">
    <property type="nucleotide sequence ID" value="NZ_FWFU01000002.1"/>
</dbReference>
<evidence type="ECO:0000256" key="4">
    <source>
        <dbReference type="ARBA" id="ARBA00022989"/>
    </source>
</evidence>
<evidence type="ECO:0000256" key="6">
    <source>
        <dbReference type="SAM" id="Phobius"/>
    </source>
</evidence>
<keyword evidence="2" id="KW-1003">Cell membrane</keyword>
<organism evidence="7 8">
    <name type="scientific">Roseovarius halotolerans</name>
    <dbReference type="NCBI Taxonomy" id="505353"/>
    <lineage>
        <taxon>Bacteria</taxon>
        <taxon>Pseudomonadati</taxon>
        <taxon>Pseudomonadota</taxon>
        <taxon>Alphaproteobacteria</taxon>
        <taxon>Rhodobacterales</taxon>
        <taxon>Roseobacteraceae</taxon>
        <taxon>Roseovarius</taxon>
    </lineage>
</organism>
<dbReference type="EMBL" id="FWFU01000002">
    <property type="protein sequence ID" value="SLN41177.1"/>
    <property type="molecule type" value="Genomic_DNA"/>
</dbReference>
<dbReference type="AlphaFoldDB" id="A0A1X6Z5J3"/>
<feature type="transmembrane region" description="Helical" evidence="6">
    <location>
        <begin position="217"/>
        <end position="237"/>
    </location>
</feature>
<name>A0A1X6Z5J3_9RHOB</name>
<dbReference type="PANTHER" id="PTHR10010">
    <property type="entry name" value="SOLUTE CARRIER FAMILY 34 SODIUM PHOSPHATE , MEMBER 2-RELATED"/>
    <property type="match status" value="1"/>
</dbReference>
<evidence type="ECO:0000313" key="8">
    <source>
        <dbReference type="Proteomes" id="UP000193207"/>
    </source>
</evidence>
<gene>
    <name evidence="7" type="ORF">ROH8110_02207</name>
</gene>
<feature type="transmembrane region" description="Helical" evidence="6">
    <location>
        <begin position="176"/>
        <end position="205"/>
    </location>
</feature>
<dbReference type="Pfam" id="PF02690">
    <property type="entry name" value="Na_Pi_cotrans"/>
    <property type="match status" value="2"/>
</dbReference>
<sequence>MTLNLLTALGGVGLFLIGMDIMTGALREAAGPDLRRMLGRFTASPLRGTLTGAVATGALQSSTAVTLMTIGAVGAGLLSFAHALGVLYGANIGTTLTGWIVMILGFKLKLGTAVLPVIFVAALAAMLAHGWVARAARALAGFCLLFIGLDMMQGGLDGADALLHPEMLPDGDGWSGRLMLVGLGVILVTLTQSSSAGIALTLVLLGAGSITFAQGAALVIGLNVGTTLTAVLAALGGTRAMRLTALGNLLFNIGTALMAFPLLGLIAPVLHGTWLGSDDQTALVLFHTGFNLLGAAVFLPLTPRFAAMVEALVPDRPMPMATPLDKRLLADEGAAMEAAQTVADQLRQTLFTALANAIGPDHDLRALGSVSAQGAPVLEALGAYLAKIHIPPDKAPEQARYVALLHQLDHLERLLERCGQRSRIDMLRKDPLLTRDVAAIRAALARDADAARFSRLARLIRYRAERFRRGALLREHAGLIEVDQVFARTDAIRWLERVAGHAERLSHYAAEARTHA</sequence>
<proteinExistence type="predicted"/>
<evidence type="ECO:0000256" key="1">
    <source>
        <dbReference type="ARBA" id="ARBA00004651"/>
    </source>
</evidence>
<protein>
    <submittedName>
        <fullName evidence="7">Na+/Pi-cotransporter</fullName>
    </submittedName>
</protein>
<evidence type="ECO:0000313" key="7">
    <source>
        <dbReference type="EMBL" id="SLN41177.1"/>
    </source>
</evidence>
<keyword evidence="4 6" id="KW-1133">Transmembrane helix</keyword>
<dbReference type="PANTHER" id="PTHR10010:SF46">
    <property type="entry name" value="SODIUM-DEPENDENT PHOSPHATE TRANSPORT PROTEIN 2B"/>
    <property type="match status" value="1"/>
</dbReference>
<feature type="transmembrane region" description="Helical" evidence="6">
    <location>
        <begin position="53"/>
        <end position="78"/>
    </location>
</feature>
<dbReference type="Proteomes" id="UP000193207">
    <property type="component" value="Unassembled WGS sequence"/>
</dbReference>
<evidence type="ECO:0000256" key="2">
    <source>
        <dbReference type="ARBA" id="ARBA00022475"/>
    </source>
</evidence>
<keyword evidence="3 6" id="KW-0812">Transmembrane</keyword>
<feature type="transmembrane region" description="Helical" evidence="6">
    <location>
        <begin position="112"/>
        <end position="132"/>
    </location>
</feature>
<keyword evidence="8" id="KW-1185">Reference proteome</keyword>
<dbReference type="OrthoDB" id="9763003at2"/>
<feature type="transmembrane region" description="Helical" evidence="6">
    <location>
        <begin position="85"/>
        <end position="106"/>
    </location>
</feature>
<reference evidence="7 8" key="1">
    <citation type="submission" date="2017-03" db="EMBL/GenBank/DDBJ databases">
        <authorList>
            <person name="Afonso C.L."/>
            <person name="Miller P.J."/>
            <person name="Scott M.A."/>
            <person name="Spackman E."/>
            <person name="Goraichik I."/>
            <person name="Dimitrov K.M."/>
            <person name="Suarez D.L."/>
            <person name="Swayne D.E."/>
        </authorList>
    </citation>
    <scope>NUCLEOTIDE SEQUENCE [LARGE SCALE GENOMIC DNA]</scope>
    <source>
        <strain evidence="7 8">CECT 8110</strain>
    </source>
</reference>
<keyword evidence="5 6" id="KW-0472">Membrane</keyword>
<dbReference type="GO" id="GO:0044341">
    <property type="term" value="P:sodium-dependent phosphate transport"/>
    <property type="evidence" value="ECO:0007669"/>
    <property type="project" value="InterPro"/>
</dbReference>
<dbReference type="GO" id="GO:0005886">
    <property type="term" value="C:plasma membrane"/>
    <property type="evidence" value="ECO:0007669"/>
    <property type="project" value="UniProtKB-SubCell"/>
</dbReference>